<keyword evidence="2" id="KW-0378">Hydrolase</keyword>
<dbReference type="PROSITE" id="PS00122">
    <property type="entry name" value="CARBOXYLESTERASE_B_1"/>
    <property type="match status" value="1"/>
</dbReference>
<evidence type="ECO:0000256" key="3">
    <source>
        <dbReference type="SAM" id="SignalP"/>
    </source>
</evidence>
<evidence type="ECO:0000259" key="4">
    <source>
        <dbReference type="Pfam" id="PF00135"/>
    </source>
</evidence>
<dbReference type="Pfam" id="PF00135">
    <property type="entry name" value="COesterase"/>
    <property type="match status" value="1"/>
</dbReference>
<feature type="signal peptide" evidence="3">
    <location>
        <begin position="1"/>
        <end position="16"/>
    </location>
</feature>
<comment type="similarity">
    <text evidence="1">Belongs to the type-B carboxylesterase/lipase family.</text>
</comment>
<feature type="domain" description="Carboxylesterase type B" evidence="4">
    <location>
        <begin position="197"/>
        <end position="696"/>
    </location>
</feature>
<dbReference type="PANTHER" id="PTHR43142:SF3">
    <property type="entry name" value="PUTATIVE (AFU_ORTHOLOGUE AFUA_3G09070)-RELATED"/>
    <property type="match status" value="1"/>
</dbReference>
<comment type="caution">
    <text evidence="5">The sequence shown here is derived from an EMBL/GenBank/DDBJ whole genome shotgun (WGS) entry which is preliminary data.</text>
</comment>
<evidence type="ECO:0000313" key="6">
    <source>
        <dbReference type="Proteomes" id="UP001610335"/>
    </source>
</evidence>
<protein>
    <submittedName>
        <fullName evidence="5">Carboxylesterase</fullName>
    </submittedName>
</protein>
<dbReference type="InterPro" id="IPR029058">
    <property type="entry name" value="AB_hydrolase_fold"/>
</dbReference>
<dbReference type="InterPro" id="IPR019826">
    <property type="entry name" value="Carboxylesterase_B_AS"/>
</dbReference>
<feature type="chain" id="PRO_5046189833" evidence="3">
    <location>
        <begin position="17"/>
        <end position="707"/>
    </location>
</feature>
<dbReference type="Proteomes" id="UP001610335">
    <property type="component" value="Unassembled WGS sequence"/>
</dbReference>
<sequence>MLSLLIVAFLAVNALGLRSTGGFSEAPLKDTQALLPESSHDAFFEYRRMVNEKTSLTLLYQNNLNASDNKNHVGAILLDPMGQHDIRDACEEIGESMISLSTIEEYREDFIHLFSYFFYTRSLTEDVERARFYIRNGVLSVTKGDEHFEHYPFPSRNVQLPVLCTQTGTGSEAAREKNGARKLARVHSEGNTYIGSRDQKSFRFLGIPYAEPPARFSYPKPYSGKSRTVHATEYGPMCAQVNGGSEHCLYLNIQTPYIPRRNSMDNLRPVIFWIHGGDFTDGMGSHIVTDGGNLASREDIVVVTFNYRLSTLGFLAVPGTDIRGNYGVADQILALEWTIKNIAPFGGDPRRITIIGESAGAISVKAFLGSPATSGRFQGAIAMSSLAGGIGLGPGNDSYLSISESYQNAGERIISETGCDKRTAEQQISCLKGVPASTLVKLPTVARHIVQDGKYINTAELNLGTANVPVIFGNIADEGASFCTYPSSNIQSELEGITESLGISTTQAQHIIDSGLFPYFNTDNITLDTFNVSQRIATDLRIRCPNQASLFAGVSSGVLQPSYYYQMQRTSGGFNPNNLPGPSATPDFPTGDPDLPYFRLHASDLPWVFGNLDNDSLRDSLDLYSAQLISAYFAEFVRSGQPNPSVEYLAARGYKTTLDAVNAFDRWEPVSSPKGPIHLLDFPSGKAQFQDLEQCEFLGVPITYFLD</sequence>
<keyword evidence="6" id="KW-1185">Reference proteome</keyword>
<gene>
    <name evidence="5" type="ORF">BDW59DRAFT_137007</name>
</gene>
<name>A0ABR4J4Y1_9EURO</name>
<evidence type="ECO:0000256" key="1">
    <source>
        <dbReference type="ARBA" id="ARBA00005964"/>
    </source>
</evidence>
<organism evidence="5 6">
    <name type="scientific">Aspergillus cavernicola</name>
    <dbReference type="NCBI Taxonomy" id="176166"/>
    <lineage>
        <taxon>Eukaryota</taxon>
        <taxon>Fungi</taxon>
        <taxon>Dikarya</taxon>
        <taxon>Ascomycota</taxon>
        <taxon>Pezizomycotina</taxon>
        <taxon>Eurotiomycetes</taxon>
        <taxon>Eurotiomycetidae</taxon>
        <taxon>Eurotiales</taxon>
        <taxon>Aspergillaceae</taxon>
        <taxon>Aspergillus</taxon>
        <taxon>Aspergillus subgen. Nidulantes</taxon>
    </lineage>
</organism>
<dbReference type="Gene3D" id="3.40.50.1820">
    <property type="entry name" value="alpha/beta hydrolase"/>
    <property type="match status" value="1"/>
</dbReference>
<reference evidence="5 6" key="1">
    <citation type="submission" date="2024-07" db="EMBL/GenBank/DDBJ databases">
        <title>Section-level genome sequencing and comparative genomics of Aspergillus sections Usti and Cavernicolus.</title>
        <authorList>
            <consortium name="Lawrence Berkeley National Laboratory"/>
            <person name="Nybo J.L."/>
            <person name="Vesth T.C."/>
            <person name="Theobald S."/>
            <person name="Frisvad J.C."/>
            <person name="Larsen T.O."/>
            <person name="Kjaerboelling I."/>
            <person name="Rothschild-Mancinelli K."/>
            <person name="Lyhne E.K."/>
            <person name="Kogle M.E."/>
            <person name="Barry K."/>
            <person name="Clum A."/>
            <person name="Na H."/>
            <person name="Ledsgaard L."/>
            <person name="Lin J."/>
            <person name="Lipzen A."/>
            <person name="Kuo A."/>
            <person name="Riley R."/>
            <person name="Mondo S."/>
            <person name="LaButti K."/>
            <person name="Haridas S."/>
            <person name="Pangalinan J."/>
            <person name="Salamov A.A."/>
            <person name="Simmons B.A."/>
            <person name="Magnuson J.K."/>
            <person name="Chen J."/>
            <person name="Drula E."/>
            <person name="Henrissat B."/>
            <person name="Wiebenga A."/>
            <person name="Lubbers R.J."/>
            <person name="Gomes A.C."/>
            <person name="Makela M.R."/>
            <person name="Stajich J."/>
            <person name="Grigoriev I.V."/>
            <person name="Mortensen U.H."/>
            <person name="De vries R.P."/>
            <person name="Baker S.E."/>
            <person name="Andersen M.R."/>
        </authorList>
    </citation>
    <scope>NUCLEOTIDE SEQUENCE [LARGE SCALE GENOMIC DNA]</scope>
    <source>
        <strain evidence="5 6">CBS 600.67</strain>
    </source>
</reference>
<evidence type="ECO:0000256" key="2">
    <source>
        <dbReference type="ARBA" id="ARBA00022801"/>
    </source>
</evidence>
<accession>A0ABR4J4Y1</accession>
<dbReference type="EMBL" id="JBFXLS010000001">
    <property type="protein sequence ID" value="KAL2835039.1"/>
    <property type="molecule type" value="Genomic_DNA"/>
</dbReference>
<proteinExistence type="inferred from homology"/>
<keyword evidence="3" id="KW-0732">Signal</keyword>
<dbReference type="InterPro" id="IPR002018">
    <property type="entry name" value="CarbesteraseB"/>
</dbReference>
<dbReference type="SUPFAM" id="SSF53474">
    <property type="entry name" value="alpha/beta-Hydrolases"/>
    <property type="match status" value="1"/>
</dbReference>
<evidence type="ECO:0000313" key="5">
    <source>
        <dbReference type="EMBL" id="KAL2835039.1"/>
    </source>
</evidence>
<dbReference type="PANTHER" id="PTHR43142">
    <property type="entry name" value="CARBOXYLIC ESTER HYDROLASE"/>
    <property type="match status" value="1"/>
</dbReference>